<evidence type="ECO:0000313" key="4">
    <source>
        <dbReference type="Proteomes" id="UP001351900"/>
    </source>
</evidence>
<evidence type="ECO:0000256" key="2">
    <source>
        <dbReference type="SAM" id="Phobius"/>
    </source>
</evidence>
<keyword evidence="2" id="KW-0812">Transmembrane</keyword>
<feature type="region of interest" description="Disordered" evidence="1">
    <location>
        <begin position="98"/>
        <end position="150"/>
    </location>
</feature>
<sequence length="150" mass="16536">MNFQDFFLNYGLLILLGALLVFMFWNSSRRMKKQREEQAQKARQTVPGAEVLLQGGLYGTIVEFDPDNLDQPAVVEIAPGVDIKVHSQAILRVITPADEVEDETDDGFDDIVDNYHETHDGESSDAVTPDAEPAAETDADGRDGDTKPNA</sequence>
<accession>A0ABU7V7V2</accession>
<feature type="compositionally biased region" description="Acidic residues" evidence="1">
    <location>
        <begin position="98"/>
        <end position="112"/>
    </location>
</feature>
<feature type="compositionally biased region" description="Basic and acidic residues" evidence="1">
    <location>
        <begin position="113"/>
        <end position="122"/>
    </location>
</feature>
<dbReference type="EMBL" id="JAZHOV010000003">
    <property type="protein sequence ID" value="MEF2254874.1"/>
    <property type="molecule type" value="Genomic_DNA"/>
</dbReference>
<reference evidence="3 4" key="1">
    <citation type="submission" date="2024-01" db="EMBL/GenBank/DDBJ databases">
        <title>the genome sequence of strain Microbacterium schleiferi NBRC 15075.</title>
        <authorList>
            <person name="Ding Y."/>
            <person name="Zhang G."/>
        </authorList>
    </citation>
    <scope>NUCLEOTIDE SEQUENCE [LARGE SCALE GENOMIC DNA]</scope>
    <source>
        <strain evidence="3 4">NBRC 15075</strain>
    </source>
</reference>
<dbReference type="Pfam" id="PF02699">
    <property type="entry name" value="YajC"/>
    <property type="match status" value="1"/>
</dbReference>
<comment type="caution">
    <text evidence="3">The sequence shown here is derived from an EMBL/GenBank/DDBJ whole genome shotgun (WGS) entry which is preliminary data.</text>
</comment>
<gene>
    <name evidence="3" type="ORF">V2V91_06930</name>
</gene>
<keyword evidence="2" id="KW-0472">Membrane</keyword>
<feature type="transmembrane region" description="Helical" evidence="2">
    <location>
        <begin position="6"/>
        <end position="25"/>
    </location>
</feature>
<organism evidence="3 4">
    <name type="scientific">Microbacterium schleiferi</name>
    <dbReference type="NCBI Taxonomy" id="69362"/>
    <lineage>
        <taxon>Bacteria</taxon>
        <taxon>Bacillati</taxon>
        <taxon>Actinomycetota</taxon>
        <taxon>Actinomycetes</taxon>
        <taxon>Micrococcales</taxon>
        <taxon>Microbacteriaceae</taxon>
        <taxon>Microbacterium</taxon>
    </lineage>
</organism>
<keyword evidence="4" id="KW-1185">Reference proteome</keyword>
<name>A0ABU7V7V2_9MICO</name>
<dbReference type="RefSeq" id="WP_300593930.1">
    <property type="nucleotide sequence ID" value="NZ_BAAAUO010000002.1"/>
</dbReference>
<dbReference type="InterPro" id="IPR003849">
    <property type="entry name" value="Preprotein_translocase_YajC"/>
</dbReference>
<feature type="compositionally biased region" description="Basic and acidic residues" evidence="1">
    <location>
        <begin position="139"/>
        <end position="150"/>
    </location>
</feature>
<dbReference type="SMART" id="SM01323">
    <property type="entry name" value="YajC"/>
    <property type="match status" value="1"/>
</dbReference>
<protein>
    <submittedName>
        <fullName evidence="3">Preprotein translocase subunit YajC</fullName>
    </submittedName>
</protein>
<keyword evidence="2" id="KW-1133">Transmembrane helix</keyword>
<evidence type="ECO:0000256" key="1">
    <source>
        <dbReference type="SAM" id="MobiDB-lite"/>
    </source>
</evidence>
<evidence type="ECO:0000313" key="3">
    <source>
        <dbReference type="EMBL" id="MEF2254874.1"/>
    </source>
</evidence>
<proteinExistence type="predicted"/>
<dbReference type="Proteomes" id="UP001351900">
    <property type="component" value="Unassembled WGS sequence"/>
</dbReference>